<protein>
    <recommendedName>
        <fullName evidence="3">Lipoprotein</fullName>
    </recommendedName>
</protein>
<dbReference type="PROSITE" id="PS51257">
    <property type="entry name" value="PROKAR_LIPOPROTEIN"/>
    <property type="match status" value="1"/>
</dbReference>
<accession>A0A2Z3KHB2</accession>
<evidence type="ECO:0000313" key="1">
    <source>
        <dbReference type="EMBL" id="AWN67080.1"/>
    </source>
</evidence>
<sequence length="166" mass="18892">MWNKSLTTRSSYEKIILWGLTFLVILTLSSCSKNKNSKYDSVISDLKSELAVKGDSKLTFDNYEWSYKVVHNVTNADISKGDMIEVYPKKERDSKRLFNINIDSQMGDSYAQSKIIVLQKIVSKIAKKLPNDNSEITLGFKSQQKSKRIVPVARSLKSMDAFPIND</sequence>
<evidence type="ECO:0008006" key="3">
    <source>
        <dbReference type="Google" id="ProtNLM"/>
    </source>
</evidence>
<evidence type="ECO:0000313" key="2">
    <source>
        <dbReference type="Proteomes" id="UP000245919"/>
    </source>
</evidence>
<dbReference type="AlphaFoldDB" id="A0A2Z3KHB2"/>
<dbReference type="EMBL" id="CP028160">
    <property type="protein sequence ID" value="AWN67080.1"/>
    <property type="molecule type" value="Genomic_DNA"/>
</dbReference>
<gene>
    <name evidence="1" type="ORF">LL14B4_11015</name>
</gene>
<dbReference type="Proteomes" id="UP000245919">
    <property type="component" value="Chromosome"/>
</dbReference>
<reference evidence="1 2" key="1">
    <citation type="submission" date="2018-03" db="EMBL/GenBank/DDBJ databases">
        <title>Genome sequence of Lactococcus lactis strain 14B4 from almond drupe.</title>
        <authorList>
            <person name="Tran T.D."/>
            <person name="McGarvey J.A."/>
            <person name="Huynh S."/>
            <person name="Parker C.T."/>
        </authorList>
    </citation>
    <scope>NUCLEOTIDE SEQUENCE [LARGE SCALE GENOMIC DNA]</scope>
    <source>
        <strain evidence="1 2">14B4</strain>
    </source>
</reference>
<proteinExistence type="predicted"/>
<organism evidence="1 2">
    <name type="scientific">Lactococcus lactis subsp. lactis</name>
    <name type="common">Streptococcus lactis</name>
    <dbReference type="NCBI Taxonomy" id="1360"/>
    <lineage>
        <taxon>Bacteria</taxon>
        <taxon>Bacillati</taxon>
        <taxon>Bacillota</taxon>
        <taxon>Bacilli</taxon>
        <taxon>Lactobacillales</taxon>
        <taxon>Streptococcaceae</taxon>
        <taxon>Lactococcus</taxon>
    </lineage>
</organism>
<name>A0A2Z3KHB2_LACLL</name>